<proteinExistence type="predicted"/>
<evidence type="ECO:0000313" key="2">
    <source>
        <dbReference type="Proteomes" id="UP001438707"/>
    </source>
</evidence>
<dbReference type="EMBL" id="JALJOS010000012">
    <property type="protein sequence ID" value="KAK9832393.1"/>
    <property type="molecule type" value="Genomic_DNA"/>
</dbReference>
<organism evidence="1 2">
    <name type="scientific">Apatococcus lobatus</name>
    <dbReference type="NCBI Taxonomy" id="904363"/>
    <lineage>
        <taxon>Eukaryota</taxon>
        <taxon>Viridiplantae</taxon>
        <taxon>Chlorophyta</taxon>
        <taxon>core chlorophytes</taxon>
        <taxon>Trebouxiophyceae</taxon>
        <taxon>Chlorellales</taxon>
        <taxon>Chlorellaceae</taxon>
        <taxon>Apatococcus</taxon>
    </lineage>
</organism>
<protein>
    <recommendedName>
        <fullName evidence="3">F-box domain-containing protein</fullName>
    </recommendedName>
</protein>
<keyword evidence="2" id="KW-1185">Reference proteome</keyword>
<dbReference type="AlphaFoldDB" id="A0AAW1RFN4"/>
<comment type="caution">
    <text evidence="1">The sequence shown here is derived from an EMBL/GenBank/DDBJ whole genome shotgun (WGS) entry which is preliminary data.</text>
</comment>
<evidence type="ECO:0008006" key="3">
    <source>
        <dbReference type="Google" id="ProtNLM"/>
    </source>
</evidence>
<dbReference type="InterPro" id="IPR015943">
    <property type="entry name" value="WD40/YVTN_repeat-like_dom_sf"/>
</dbReference>
<accession>A0AAW1RFN4</accession>
<evidence type="ECO:0000313" key="1">
    <source>
        <dbReference type="EMBL" id="KAK9832393.1"/>
    </source>
</evidence>
<gene>
    <name evidence="1" type="ORF">WJX74_008763</name>
</gene>
<dbReference type="SUPFAM" id="SSF69322">
    <property type="entry name" value="Tricorn protease domain 2"/>
    <property type="match status" value="1"/>
</dbReference>
<dbReference type="Gene3D" id="2.130.10.10">
    <property type="entry name" value="YVTN repeat-like/Quinoprotein amine dehydrogenase"/>
    <property type="match status" value="1"/>
</dbReference>
<dbReference type="Proteomes" id="UP001438707">
    <property type="component" value="Unassembled WGS sequence"/>
</dbReference>
<dbReference type="SUPFAM" id="SSF82171">
    <property type="entry name" value="DPP6 N-terminal domain-like"/>
    <property type="match status" value="1"/>
</dbReference>
<name>A0AAW1RFN4_9CHLO</name>
<sequence>MSFAGRPLEQLTDVFREYLLQHLPASSLARLRASCQSFCCLVDNASGVVWRTAARSVLPSEAVPQAAPGKAVQTCLRQQGLTLAAISSGSFASCEIQQQVLNLWGPCIFDWAPCSPADGISHYLLAGTCLLRCSTAPSAWGPSLPIPHPEIPGPCSPTVGWHCWCLNDAEHLHLAFTCRSPGSGDWMCILDVASWRLVANRRLALYRDSVLPAIRGSTLLFRDSTSCLQALNIPSLEQKFQLNYQQDTLQPECQTVEWAGWSYSGQILIIWTTCDKLLVAIHEPCHGSLQAMYRIENGQFEHFNRDNVSPAPLHPFLALAYREVGTDEEEEEEEVLPRPGHHAAVLDLRSGLLHPVVYGGDSESCQCWARWEWAPSGLAAAFEETTQTSCSDKSLHIWHAPSKSIVYAARGQCNTEVRWSPDGKVCVLVKNADIVHVLHLHPTSQTPSPAELYLEERSRPEYPDQTYPAGTRAVVSISPCATRLIACGLNIPAPSRIEHWKLSLNEGCYDWEPVACPATALKGRRPVMAWWPGVRSACLYAVIVGQSTVQIMSGRGNRPLAAWPVFTEGHDGSGPPEPVYTLSWSPDGQKLACRGPERLAIFRF</sequence>
<reference evidence="1 2" key="1">
    <citation type="journal article" date="2024" name="Nat. Commun.">
        <title>Phylogenomics reveals the evolutionary origins of lichenization in chlorophyte algae.</title>
        <authorList>
            <person name="Puginier C."/>
            <person name="Libourel C."/>
            <person name="Otte J."/>
            <person name="Skaloud P."/>
            <person name="Haon M."/>
            <person name="Grisel S."/>
            <person name="Petersen M."/>
            <person name="Berrin J.G."/>
            <person name="Delaux P.M."/>
            <person name="Dal Grande F."/>
            <person name="Keller J."/>
        </authorList>
    </citation>
    <scope>NUCLEOTIDE SEQUENCE [LARGE SCALE GENOMIC DNA]</scope>
    <source>
        <strain evidence="1 2">SAG 2145</strain>
    </source>
</reference>